<organism evidence="2 3">
    <name type="scientific">Psychroflexus halocasei</name>
    <dbReference type="NCBI Taxonomy" id="908615"/>
    <lineage>
        <taxon>Bacteria</taxon>
        <taxon>Pseudomonadati</taxon>
        <taxon>Bacteroidota</taxon>
        <taxon>Flavobacteriia</taxon>
        <taxon>Flavobacteriales</taxon>
        <taxon>Flavobacteriaceae</taxon>
        <taxon>Psychroflexus</taxon>
    </lineage>
</organism>
<reference evidence="2 3" key="1">
    <citation type="submission" date="2016-10" db="EMBL/GenBank/DDBJ databases">
        <authorList>
            <person name="de Groot N.N."/>
        </authorList>
    </citation>
    <scope>NUCLEOTIDE SEQUENCE [LARGE SCALE GENOMIC DNA]</scope>
    <source>
        <strain evidence="2 3">DSM 23581</strain>
    </source>
</reference>
<accession>A0A1H3XA68</accession>
<dbReference type="Proteomes" id="UP000198820">
    <property type="component" value="Unassembled WGS sequence"/>
</dbReference>
<evidence type="ECO:0000259" key="1">
    <source>
        <dbReference type="Pfam" id="PF00535"/>
    </source>
</evidence>
<dbReference type="STRING" id="908615.SAMN05421540_102301"/>
<gene>
    <name evidence="2" type="ORF">SAMN05421540_102301</name>
</gene>
<keyword evidence="3" id="KW-1185">Reference proteome</keyword>
<dbReference type="InterPro" id="IPR050834">
    <property type="entry name" value="Glycosyltransf_2"/>
</dbReference>
<dbReference type="PANTHER" id="PTHR43685:SF2">
    <property type="entry name" value="GLYCOSYLTRANSFERASE 2-LIKE DOMAIN-CONTAINING PROTEIN"/>
    <property type="match status" value="1"/>
</dbReference>
<dbReference type="Gene3D" id="3.90.550.10">
    <property type="entry name" value="Spore Coat Polysaccharide Biosynthesis Protein SpsA, Chain A"/>
    <property type="match status" value="1"/>
</dbReference>
<dbReference type="InterPro" id="IPR029044">
    <property type="entry name" value="Nucleotide-diphossugar_trans"/>
</dbReference>
<dbReference type="EMBL" id="FNQF01000002">
    <property type="protein sequence ID" value="SDZ96295.1"/>
    <property type="molecule type" value="Genomic_DNA"/>
</dbReference>
<dbReference type="RefSeq" id="WP_093239608.1">
    <property type="nucleotide sequence ID" value="NZ_FNQF01000002.1"/>
</dbReference>
<name>A0A1H3XA68_9FLAO</name>
<evidence type="ECO:0000313" key="2">
    <source>
        <dbReference type="EMBL" id="SDZ96295.1"/>
    </source>
</evidence>
<dbReference type="AlphaFoldDB" id="A0A1H3XA68"/>
<proteinExistence type="predicted"/>
<dbReference type="InterPro" id="IPR001173">
    <property type="entry name" value="Glyco_trans_2-like"/>
</dbReference>
<dbReference type="CDD" id="cd00761">
    <property type="entry name" value="Glyco_tranf_GTA_type"/>
    <property type="match status" value="1"/>
</dbReference>
<dbReference type="SUPFAM" id="SSF53448">
    <property type="entry name" value="Nucleotide-diphospho-sugar transferases"/>
    <property type="match status" value="1"/>
</dbReference>
<evidence type="ECO:0000313" key="3">
    <source>
        <dbReference type="Proteomes" id="UP000198820"/>
    </source>
</evidence>
<feature type="domain" description="Glycosyltransferase 2-like" evidence="1">
    <location>
        <begin position="3"/>
        <end position="165"/>
    </location>
</feature>
<dbReference type="Pfam" id="PF00535">
    <property type="entry name" value="Glycos_transf_2"/>
    <property type="match status" value="1"/>
</dbReference>
<dbReference type="PANTHER" id="PTHR43685">
    <property type="entry name" value="GLYCOSYLTRANSFERASE"/>
    <property type="match status" value="1"/>
</dbReference>
<sequence length="296" mass="35262">MISILIPTYQYNVYPLVKKVHQLITKENIDFEILVYDDCSPKKIIENKKINQLDNAYYKVLPKNLGRSTIRNLLADNAKFEWLLFLDADVMPIKDDFIRNYLKFFSEKYDIIYGGIKYTPKRPKATQLLRWHYGNSRESLSCEKRTENPYLSFLTLNFLARKSIFQKIRFDEDIPNLRHEDTLFSYHLQSFKVPILHINNPVYHLGIESSLEFLKKSIESVEGALYLKKNDLIDSNYIRILSFHEKLKKLKLDYLIDRLIRKNLKQIEVNLLGNKPSLLLFDLYRLYHLIQFEKNA</sequence>
<protein>
    <recommendedName>
        <fullName evidence="1">Glycosyltransferase 2-like domain-containing protein</fullName>
    </recommendedName>
</protein>